<dbReference type="GO" id="GO:0006869">
    <property type="term" value="P:lipid transport"/>
    <property type="evidence" value="ECO:0007669"/>
    <property type="project" value="UniProtKB-KW"/>
</dbReference>
<dbReference type="Gene3D" id="2.40.160.120">
    <property type="match status" value="1"/>
</dbReference>
<gene>
    <name evidence="8" type="primary">OSBL9</name>
    <name evidence="8" type="ORF">TR151270</name>
</gene>
<dbReference type="EMBL" id="GEEE01018984">
    <property type="protein sequence ID" value="JAP44241.1"/>
    <property type="molecule type" value="Transcribed_RNA"/>
</dbReference>
<dbReference type="Gene3D" id="1.10.287.2720">
    <property type="match status" value="1"/>
</dbReference>
<dbReference type="PROSITE" id="PS01013">
    <property type="entry name" value="OSBP"/>
    <property type="match status" value="1"/>
</dbReference>
<keyword evidence="2 5" id="KW-0445">Lipid transport</keyword>
<name>A0A0X3NWP6_SCHSO</name>
<evidence type="ECO:0000256" key="4">
    <source>
        <dbReference type="RuleBase" id="RU003844"/>
    </source>
</evidence>
<feature type="region of interest" description="Disordered" evidence="6">
    <location>
        <begin position="849"/>
        <end position="882"/>
    </location>
</feature>
<dbReference type="SMART" id="SM00233">
    <property type="entry name" value="PH"/>
    <property type="match status" value="1"/>
</dbReference>
<dbReference type="InterPro" id="IPR018494">
    <property type="entry name" value="Oxysterol-bd_CS"/>
</dbReference>
<dbReference type="Pfam" id="PF00169">
    <property type="entry name" value="PH"/>
    <property type="match status" value="1"/>
</dbReference>
<dbReference type="AlphaFoldDB" id="A0A0X3NWP6"/>
<feature type="domain" description="PH" evidence="7">
    <location>
        <begin position="1"/>
        <end position="95"/>
    </location>
</feature>
<dbReference type="CDD" id="cd13290">
    <property type="entry name" value="PH_ORP9"/>
    <property type="match status" value="1"/>
</dbReference>
<protein>
    <recommendedName>
        <fullName evidence="5">Oxysterol-binding protein</fullName>
    </recommendedName>
</protein>
<feature type="region of interest" description="Disordered" evidence="6">
    <location>
        <begin position="319"/>
        <end position="347"/>
    </location>
</feature>
<evidence type="ECO:0000256" key="2">
    <source>
        <dbReference type="ARBA" id="ARBA00023055"/>
    </source>
</evidence>
<dbReference type="Gene3D" id="3.30.70.3490">
    <property type="match status" value="1"/>
</dbReference>
<dbReference type="InterPro" id="IPR001849">
    <property type="entry name" value="PH_domain"/>
</dbReference>
<dbReference type="GO" id="GO:0016020">
    <property type="term" value="C:membrane"/>
    <property type="evidence" value="ECO:0007669"/>
    <property type="project" value="TreeGrafter"/>
</dbReference>
<dbReference type="PANTHER" id="PTHR10972:SF200">
    <property type="entry name" value="OXYSTEROL-BINDING PROTEIN-RELATED PROTEIN 9"/>
    <property type="match status" value="1"/>
</dbReference>
<organism evidence="8">
    <name type="scientific">Schistocephalus solidus</name>
    <name type="common">Tapeworm</name>
    <dbReference type="NCBI Taxonomy" id="70667"/>
    <lineage>
        <taxon>Eukaryota</taxon>
        <taxon>Metazoa</taxon>
        <taxon>Spiralia</taxon>
        <taxon>Lophotrochozoa</taxon>
        <taxon>Platyhelminthes</taxon>
        <taxon>Cestoda</taxon>
        <taxon>Eucestoda</taxon>
        <taxon>Diphyllobothriidea</taxon>
        <taxon>Diphyllobothriidae</taxon>
        <taxon>Schistocephalus</taxon>
    </lineage>
</organism>
<dbReference type="SUPFAM" id="SSF50729">
    <property type="entry name" value="PH domain-like"/>
    <property type="match status" value="1"/>
</dbReference>
<dbReference type="Pfam" id="PF01237">
    <property type="entry name" value="Oxysterol_BP"/>
    <property type="match status" value="2"/>
</dbReference>
<dbReference type="InterPro" id="IPR000648">
    <property type="entry name" value="Oxysterol-bd"/>
</dbReference>
<dbReference type="Gene3D" id="2.30.29.30">
    <property type="entry name" value="Pleckstrin-homology domain (PH domain)/Phosphotyrosine-binding domain (PTB)"/>
    <property type="match status" value="1"/>
</dbReference>
<keyword evidence="1 5" id="KW-0813">Transport</keyword>
<keyword evidence="3" id="KW-0446">Lipid-binding</keyword>
<dbReference type="FunFam" id="2.40.160.120:FF:000014">
    <property type="entry name" value="Oxysterol-binding protein"/>
    <property type="match status" value="1"/>
</dbReference>
<proteinExistence type="inferred from homology"/>
<dbReference type="PANTHER" id="PTHR10972">
    <property type="entry name" value="OXYSTEROL-BINDING PROTEIN-RELATED"/>
    <property type="match status" value="1"/>
</dbReference>
<dbReference type="GO" id="GO:0005829">
    <property type="term" value="C:cytosol"/>
    <property type="evidence" value="ECO:0007669"/>
    <property type="project" value="TreeGrafter"/>
</dbReference>
<sequence length="900" mass="99552">MEGPLCKWTNVVQGWQYRWFVLDLAIGVLSYYTSKDKMVRGDRRGCVKLKNAQVGINDEDDSTFTITVDSKVFHFQAQNAEERQKWLDALQEARDLHTENYALLQQTSRLLDQTTTVSEFDRQIIEADAYLQILIDQHQQLDAQFSNLDSLPTLSCEALKSRLQRLIELVKKTIVCLQFAKENTAISMVNLLDPPPQNDMSSMSDASACPTLSYESRASGGTDLVTPLPDPFFTSTSALTNECTATCGALPNIIASQREQPTVSFGPSRVQPAVSSAVQHSLTDLKSGAREVVGKLISEALAVTTPKAVTTAAASAIPEVSYSSSEEESEEFYDTHENPHTFSPTASVRGEDFTTISVCSSSLIEGELERLSAQDSSETLYSVPVQPTDAPFPAGSFGNCVPTAAVGWQSSNIVPRKYAKIFASDALYDEDDEKDLGSVQSQGSVITYLISQLRIGMDLTRITLPTFILEKRSTLEMYADFLAHPDLWIAIADGATACDRMLACLRWYLSAFHASRRSDVAKKPYNPILGEVFRCCWPMQLRDALTDSSVALDPENVPVVYSDDELARSGPLPFAADDCVVFLAEQVSHHPPISAFYAEYPPSRIQVGGHIWTKSKFLGLSIGVEMVGNATVSLLDLDEDYTVTFPSAYGRNILSIPWVELGGRCTIDCPRTGFSATVEFRTKPFYGGKKDQIRAEVFAPGEKRPLLTVDGEWNGKMWARWAEGKSELFVDTKAMPIMMKRLRPREIQAVNESRKLWEEVTHNLKVGNIDAATDAKTRLEQRQRREAAARQEANEKWNPHFFSEQGNSYIYRWPLAGRIYQAPSDNITQSNNLADPLACSSMFSVLHPEKEPPTPTLPNSGAFDDLHVSGTSARSEDGGLEMGQAVLELSASESTDSELD</sequence>
<dbReference type="SUPFAM" id="SSF144000">
    <property type="entry name" value="Oxysterol-binding protein-like"/>
    <property type="match status" value="1"/>
</dbReference>
<evidence type="ECO:0000256" key="3">
    <source>
        <dbReference type="ARBA" id="ARBA00023121"/>
    </source>
</evidence>
<dbReference type="GO" id="GO:0032934">
    <property type="term" value="F:sterol binding"/>
    <property type="evidence" value="ECO:0007669"/>
    <property type="project" value="TreeGrafter"/>
</dbReference>
<evidence type="ECO:0000313" key="8">
    <source>
        <dbReference type="EMBL" id="JAP44241.1"/>
    </source>
</evidence>
<evidence type="ECO:0000256" key="5">
    <source>
        <dbReference type="RuleBase" id="RU003845"/>
    </source>
</evidence>
<reference evidence="8" key="1">
    <citation type="submission" date="2016-01" db="EMBL/GenBank/DDBJ databases">
        <title>Reference transcriptome for the parasite Schistocephalus solidus: insights into the molecular evolution of parasitism.</title>
        <authorList>
            <person name="Hebert F.O."/>
            <person name="Grambauer S."/>
            <person name="Barber I."/>
            <person name="Landry C.R."/>
            <person name="Aubin-Horth N."/>
        </authorList>
    </citation>
    <scope>NUCLEOTIDE SEQUENCE</scope>
</reference>
<dbReference type="PROSITE" id="PS50003">
    <property type="entry name" value="PH_DOMAIN"/>
    <property type="match status" value="1"/>
</dbReference>
<comment type="similarity">
    <text evidence="4">Belongs to the OSBP family.</text>
</comment>
<dbReference type="InterPro" id="IPR037239">
    <property type="entry name" value="OSBP_sf"/>
</dbReference>
<dbReference type="InterPro" id="IPR011993">
    <property type="entry name" value="PH-like_dom_sf"/>
</dbReference>
<dbReference type="GO" id="GO:0005794">
    <property type="term" value="C:Golgi apparatus"/>
    <property type="evidence" value="ECO:0007669"/>
    <property type="project" value="TreeGrafter"/>
</dbReference>
<dbReference type="FunFam" id="1.10.287.2720:FF:000001">
    <property type="entry name" value="Oxysterol-binding OBPalpha"/>
    <property type="match status" value="1"/>
</dbReference>
<evidence type="ECO:0000259" key="7">
    <source>
        <dbReference type="PROSITE" id="PS50003"/>
    </source>
</evidence>
<evidence type="ECO:0000256" key="1">
    <source>
        <dbReference type="ARBA" id="ARBA00022448"/>
    </source>
</evidence>
<evidence type="ECO:0000256" key="6">
    <source>
        <dbReference type="SAM" id="MobiDB-lite"/>
    </source>
</evidence>
<accession>A0A0X3NWP6</accession>